<dbReference type="EMBL" id="QKWP01000017">
    <property type="protein sequence ID" value="RIB30238.1"/>
    <property type="molecule type" value="Genomic_DNA"/>
</dbReference>
<sequence>MCRLDTNIGSKKQVAHAPEGDVLMPYAAPEVYQASSRVHKKQIFMVNINKGLRPEFAPGTPKCYIESARKCMDSDPQKRPAEDVNRKFEEWNRIMESLDNENEIKKQFLDADKMAKVFEAIKNEIGKGGFATVYQATWAWSEDWQHYPVALKIFLIASFQKSENILQDNLYSAYIADLGLSDTKGDEITTGKRAFDGELFGEESQAKFAMKVTTKGKRPEIAPGTPYCYIKLAEHCTDADPRRNDLLQNLLLHNLPFGLKNLSIQMIIIK</sequence>
<dbReference type="Proteomes" id="UP000266673">
    <property type="component" value="Unassembled WGS sequence"/>
</dbReference>
<evidence type="ECO:0008006" key="3">
    <source>
        <dbReference type="Google" id="ProtNLM"/>
    </source>
</evidence>
<dbReference type="PANTHER" id="PTHR44329">
    <property type="entry name" value="SERINE/THREONINE-PROTEIN KINASE TNNI3K-RELATED"/>
    <property type="match status" value="1"/>
</dbReference>
<reference evidence="1 2" key="1">
    <citation type="submission" date="2018-06" db="EMBL/GenBank/DDBJ databases">
        <title>Comparative genomics reveals the genomic features of Rhizophagus irregularis, R. cerebriforme, R. diaphanum and Gigaspora rosea, and their symbiotic lifestyle signature.</title>
        <authorList>
            <person name="Morin E."/>
            <person name="San Clemente H."/>
            <person name="Chen E.C.H."/>
            <person name="De La Providencia I."/>
            <person name="Hainaut M."/>
            <person name="Kuo A."/>
            <person name="Kohler A."/>
            <person name="Murat C."/>
            <person name="Tang N."/>
            <person name="Roy S."/>
            <person name="Loubradou J."/>
            <person name="Henrissat B."/>
            <person name="Grigoriev I.V."/>
            <person name="Corradi N."/>
            <person name="Roux C."/>
            <person name="Martin F.M."/>
        </authorList>
    </citation>
    <scope>NUCLEOTIDE SEQUENCE [LARGE SCALE GENOMIC DNA]</scope>
    <source>
        <strain evidence="1 2">DAOM 194757</strain>
    </source>
</reference>
<dbReference type="GO" id="GO:0004674">
    <property type="term" value="F:protein serine/threonine kinase activity"/>
    <property type="evidence" value="ECO:0007669"/>
    <property type="project" value="TreeGrafter"/>
</dbReference>
<gene>
    <name evidence="1" type="ORF">C2G38_2026978</name>
</gene>
<organism evidence="1 2">
    <name type="scientific">Gigaspora rosea</name>
    <dbReference type="NCBI Taxonomy" id="44941"/>
    <lineage>
        <taxon>Eukaryota</taxon>
        <taxon>Fungi</taxon>
        <taxon>Fungi incertae sedis</taxon>
        <taxon>Mucoromycota</taxon>
        <taxon>Glomeromycotina</taxon>
        <taxon>Glomeromycetes</taxon>
        <taxon>Diversisporales</taxon>
        <taxon>Gigasporaceae</taxon>
        <taxon>Gigaspora</taxon>
    </lineage>
</organism>
<dbReference type="AlphaFoldDB" id="A0A397W7J1"/>
<evidence type="ECO:0000313" key="1">
    <source>
        <dbReference type="EMBL" id="RIB30238.1"/>
    </source>
</evidence>
<dbReference type="SUPFAM" id="SSF56112">
    <property type="entry name" value="Protein kinase-like (PK-like)"/>
    <property type="match status" value="1"/>
</dbReference>
<comment type="caution">
    <text evidence="1">The sequence shown here is derived from an EMBL/GenBank/DDBJ whole genome shotgun (WGS) entry which is preliminary data.</text>
</comment>
<dbReference type="Gene3D" id="3.30.200.20">
    <property type="entry name" value="Phosphorylase Kinase, domain 1"/>
    <property type="match status" value="1"/>
</dbReference>
<dbReference type="InterPro" id="IPR051681">
    <property type="entry name" value="Ser/Thr_Kinases-Pseudokinases"/>
</dbReference>
<name>A0A397W7J1_9GLOM</name>
<evidence type="ECO:0000313" key="2">
    <source>
        <dbReference type="Proteomes" id="UP000266673"/>
    </source>
</evidence>
<accession>A0A397W7J1</accession>
<dbReference type="InterPro" id="IPR011009">
    <property type="entry name" value="Kinase-like_dom_sf"/>
</dbReference>
<protein>
    <recommendedName>
        <fullName evidence="3">Protein kinase domain-containing protein</fullName>
    </recommendedName>
</protein>
<keyword evidence="2" id="KW-1185">Reference proteome</keyword>
<proteinExistence type="predicted"/>
<dbReference type="PANTHER" id="PTHR44329:SF214">
    <property type="entry name" value="PROTEIN KINASE DOMAIN-CONTAINING PROTEIN"/>
    <property type="match status" value="1"/>
</dbReference>